<comment type="caution">
    <text evidence="2">The sequence shown here is derived from an EMBL/GenBank/DDBJ whole genome shotgun (WGS) entry which is preliminary data.</text>
</comment>
<feature type="region of interest" description="Disordered" evidence="1">
    <location>
        <begin position="86"/>
        <end position="122"/>
    </location>
</feature>
<name>A0A1Y2BQV0_9FUNG</name>
<protein>
    <submittedName>
        <fullName evidence="2">Uncharacterized protein</fullName>
    </submittedName>
</protein>
<evidence type="ECO:0000313" key="3">
    <source>
        <dbReference type="Proteomes" id="UP000193642"/>
    </source>
</evidence>
<proteinExistence type="predicted"/>
<keyword evidence="3" id="KW-1185">Reference proteome</keyword>
<dbReference type="EMBL" id="MCGO01000052">
    <property type="protein sequence ID" value="ORY37114.1"/>
    <property type="molecule type" value="Genomic_DNA"/>
</dbReference>
<accession>A0A1Y2BQV0</accession>
<gene>
    <name evidence="2" type="ORF">BCR33DRAFT_721737</name>
</gene>
<dbReference type="Proteomes" id="UP000193642">
    <property type="component" value="Unassembled WGS sequence"/>
</dbReference>
<reference evidence="2 3" key="1">
    <citation type="submission" date="2016-07" db="EMBL/GenBank/DDBJ databases">
        <title>Pervasive Adenine N6-methylation of Active Genes in Fungi.</title>
        <authorList>
            <consortium name="DOE Joint Genome Institute"/>
            <person name="Mondo S.J."/>
            <person name="Dannebaum R.O."/>
            <person name="Kuo R.C."/>
            <person name="Labutti K."/>
            <person name="Haridas S."/>
            <person name="Kuo A."/>
            <person name="Salamov A."/>
            <person name="Ahrendt S.R."/>
            <person name="Lipzen A."/>
            <person name="Sullivan W."/>
            <person name="Andreopoulos W.B."/>
            <person name="Clum A."/>
            <person name="Lindquist E."/>
            <person name="Daum C."/>
            <person name="Ramamoorthy G.K."/>
            <person name="Gryganskyi A."/>
            <person name="Culley D."/>
            <person name="Magnuson J.K."/>
            <person name="James T.Y."/>
            <person name="O'Malley M.A."/>
            <person name="Stajich J.E."/>
            <person name="Spatafora J.W."/>
            <person name="Visel A."/>
            <person name="Grigoriev I.V."/>
        </authorList>
    </citation>
    <scope>NUCLEOTIDE SEQUENCE [LARGE SCALE GENOMIC DNA]</scope>
    <source>
        <strain evidence="2 3">JEL800</strain>
    </source>
</reference>
<organism evidence="2 3">
    <name type="scientific">Rhizoclosmatium globosum</name>
    <dbReference type="NCBI Taxonomy" id="329046"/>
    <lineage>
        <taxon>Eukaryota</taxon>
        <taxon>Fungi</taxon>
        <taxon>Fungi incertae sedis</taxon>
        <taxon>Chytridiomycota</taxon>
        <taxon>Chytridiomycota incertae sedis</taxon>
        <taxon>Chytridiomycetes</taxon>
        <taxon>Chytridiales</taxon>
        <taxon>Chytriomycetaceae</taxon>
        <taxon>Rhizoclosmatium</taxon>
    </lineage>
</organism>
<sequence length="166" mass="18772">MGDRLALDWNSQAEQLRSVLEETTSLGFEAKASKSAAALARLDQSKAAAKEMKAENVSSLAEGELLSLSKEVDRIDAAFQDPEQARQQLLQSRRLQQHQHQHFPQAASSSSSHDDNHNSHNHLDTGELVQLQNRMLDGMCLVWDERRTESLGDMEWRSDTECMDYF</sequence>
<feature type="compositionally biased region" description="Low complexity" evidence="1">
    <location>
        <begin position="102"/>
        <end position="111"/>
    </location>
</feature>
<evidence type="ECO:0000256" key="1">
    <source>
        <dbReference type="SAM" id="MobiDB-lite"/>
    </source>
</evidence>
<dbReference type="AlphaFoldDB" id="A0A1Y2BQV0"/>
<evidence type="ECO:0000313" key="2">
    <source>
        <dbReference type="EMBL" id="ORY37114.1"/>
    </source>
</evidence>
<feature type="compositionally biased region" description="Basic and acidic residues" evidence="1">
    <location>
        <begin position="112"/>
        <end position="122"/>
    </location>
</feature>